<name>A0A1H6BG97_9HYPH</name>
<sequence length="87" mass="9690">MPFRSIAEPEDLARLTATFDTVWAILEEQRPVDPLSVAAERERLGHIIVTLWRADPDCDLVTKAVQQFRVGGVLLTPLPGLTKPLDL</sequence>
<protein>
    <submittedName>
        <fullName evidence="1">Uncharacterized protein</fullName>
    </submittedName>
</protein>
<gene>
    <name evidence="1" type="ORF">SAMN04488115_107207</name>
</gene>
<reference evidence="1 2" key="1">
    <citation type="submission" date="2016-10" db="EMBL/GenBank/DDBJ databases">
        <authorList>
            <person name="de Groot N.N."/>
        </authorList>
    </citation>
    <scope>NUCLEOTIDE SEQUENCE [LARGE SCALE GENOMIC DNA]</scope>
    <source>
        <strain evidence="1 2">DSM 26656</strain>
    </source>
</reference>
<evidence type="ECO:0000313" key="2">
    <source>
        <dbReference type="Proteomes" id="UP000236743"/>
    </source>
</evidence>
<keyword evidence="2" id="KW-1185">Reference proteome</keyword>
<dbReference type="EMBL" id="FNUY01000007">
    <property type="protein sequence ID" value="SEG59624.1"/>
    <property type="molecule type" value="Genomic_DNA"/>
</dbReference>
<dbReference type="AlphaFoldDB" id="A0A1H6BG97"/>
<organism evidence="1 2">
    <name type="scientific">Bosea lathyri</name>
    <dbReference type="NCBI Taxonomy" id="1036778"/>
    <lineage>
        <taxon>Bacteria</taxon>
        <taxon>Pseudomonadati</taxon>
        <taxon>Pseudomonadota</taxon>
        <taxon>Alphaproteobacteria</taxon>
        <taxon>Hyphomicrobiales</taxon>
        <taxon>Boseaceae</taxon>
        <taxon>Bosea</taxon>
    </lineage>
</organism>
<dbReference type="Proteomes" id="UP000236743">
    <property type="component" value="Unassembled WGS sequence"/>
</dbReference>
<evidence type="ECO:0000313" key="1">
    <source>
        <dbReference type="EMBL" id="SEG59624.1"/>
    </source>
</evidence>
<accession>A0A1H6BG97</accession>
<proteinExistence type="predicted"/>